<name>A0ABW3XV13_9ACTN</name>
<evidence type="ECO:0000256" key="1">
    <source>
        <dbReference type="SAM" id="MobiDB-lite"/>
    </source>
</evidence>
<accession>A0ABW3XV13</accession>
<feature type="region of interest" description="Disordered" evidence="1">
    <location>
        <begin position="210"/>
        <end position="229"/>
    </location>
</feature>
<feature type="compositionally biased region" description="Low complexity" evidence="1">
    <location>
        <begin position="1"/>
        <end position="14"/>
    </location>
</feature>
<feature type="transmembrane region" description="Helical" evidence="2">
    <location>
        <begin position="37"/>
        <end position="61"/>
    </location>
</feature>
<gene>
    <name evidence="3" type="ORF">ACFQ5X_42615</name>
</gene>
<comment type="caution">
    <text evidence="3">The sequence shown here is derived from an EMBL/GenBank/DDBJ whole genome shotgun (WGS) entry which is preliminary data.</text>
</comment>
<reference evidence="4" key="1">
    <citation type="journal article" date="2019" name="Int. J. Syst. Evol. Microbiol.">
        <title>The Global Catalogue of Microorganisms (GCM) 10K type strain sequencing project: providing services to taxonomists for standard genome sequencing and annotation.</title>
        <authorList>
            <consortium name="The Broad Institute Genomics Platform"/>
            <consortium name="The Broad Institute Genome Sequencing Center for Infectious Disease"/>
            <person name="Wu L."/>
            <person name="Ma J."/>
        </authorList>
    </citation>
    <scope>NUCLEOTIDE SEQUENCE [LARGE SCALE GENOMIC DNA]</scope>
    <source>
        <strain evidence="4">CGMCC 4.7020</strain>
    </source>
</reference>
<dbReference type="RefSeq" id="WP_381236398.1">
    <property type="nucleotide sequence ID" value="NZ_JBHSKH010000028.1"/>
</dbReference>
<feature type="region of interest" description="Disordered" evidence="1">
    <location>
        <begin position="1"/>
        <end position="26"/>
    </location>
</feature>
<evidence type="ECO:0000313" key="4">
    <source>
        <dbReference type="Proteomes" id="UP001597058"/>
    </source>
</evidence>
<evidence type="ECO:0000256" key="2">
    <source>
        <dbReference type="SAM" id="Phobius"/>
    </source>
</evidence>
<sequence>MISEPEMAGEPGPMETREVVGDFSSEPVGRRRPRKSWLWALGGVVAASALWAPAVFVYGLGAQTPSTHGYRLDKDPCSSVRLTSISAAIAPRVSADVVDSGLLKHPAVDQAQCSIAVRPPAKAKQSKTGWSLDYYVGITVTLHKETDPGVEFEARRRTTDQGIVPADNVKAVPDLGDTAYLITRDISNTELRVLEGGAVLSLTLAASSSYQSEDTDDEIGEGPEIPDVSSYQPAMVNDMRDLMTSLSH</sequence>
<organism evidence="3 4">
    <name type="scientific">Streptomyces kaempferi</name>
    <dbReference type="NCBI Taxonomy" id="333725"/>
    <lineage>
        <taxon>Bacteria</taxon>
        <taxon>Bacillati</taxon>
        <taxon>Actinomycetota</taxon>
        <taxon>Actinomycetes</taxon>
        <taxon>Kitasatosporales</taxon>
        <taxon>Streptomycetaceae</taxon>
        <taxon>Streptomyces</taxon>
    </lineage>
</organism>
<keyword evidence="2" id="KW-0812">Transmembrane</keyword>
<keyword evidence="2" id="KW-1133">Transmembrane helix</keyword>
<evidence type="ECO:0000313" key="3">
    <source>
        <dbReference type="EMBL" id="MFD1312460.1"/>
    </source>
</evidence>
<dbReference type="Proteomes" id="UP001597058">
    <property type="component" value="Unassembled WGS sequence"/>
</dbReference>
<keyword evidence="4" id="KW-1185">Reference proteome</keyword>
<proteinExistence type="predicted"/>
<dbReference type="EMBL" id="JBHTMM010000120">
    <property type="protein sequence ID" value="MFD1312460.1"/>
    <property type="molecule type" value="Genomic_DNA"/>
</dbReference>
<protein>
    <submittedName>
        <fullName evidence="3">Uncharacterized protein</fullName>
    </submittedName>
</protein>
<keyword evidence="2" id="KW-0472">Membrane</keyword>